<dbReference type="Proteomes" id="UP000035645">
    <property type="component" value="Unassembled WGS sequence"/>
</dbReference>
<dbReference type="EMBL" id="CBUQ010000005">
    <property type="protein sequence ID" value="CDI67078.1"/>
    <property type="molecule type" value="Genomic_DNA"/>
</dbReference>
<protein>
    <recommendedName>
        <fullName evidence="1">Helix-turn-helix domain-containing protein</fullName>
    </recommendedName>
</protein>
<gene>
    <name evidence="2" type="ORF">BANIM336_00387</name>
</gene>
<evidence type="ECO:0000313" key="2">
    <source>
        <dbReference type="EMBL" id="CDI67078.1"/>
    </source>
</evidence>
<dbReference type="Pfam" id="PF12728">
    <property type="entry name" value="HTH_17"/>
    <property type="match status" value="1"/>
</dbReference>
<dbReference type="InterPro" id="IPR041657">
    <property type="entry name" value="HTH_17"/>
</dbReference>
<dbReference type="InterPro" id="IPR009061">
    <property type="entry name" value="DNA-bd_dom_put_sf"/>
</dbReference>
<accession>A0AAV2W2H8</accession>
<reference evidence="2 3" key="1">
    <citation type="submission" date="2013-10" db="EMBL/GenBank/DDBJ databases">
        <authorList>
            <person name="Manrique M."/>
        </authorList>
    </citation>
    <scope>NUCLEOTIDE SEQUENCE [LARGE SCALE GENOMIC DNA]</scope>
    <source>
        <strain evidence="2 3">IM386</strain>
    </source>
</reference>
<comment type="caution">
    <text evidence="2">The sequence shown here is derived from an EMBL/GenBank/DDBJ whole genome shotgun (WGS) entry which is preliminary data.</text>
</comment>
<feature type="domain" description="Helix-turn-helix" evidence="1">
    <location>
        <begin position="60"/>
        <end position="110"/>
    </location>
</feature>
<evidence type="ECO:0000313" key="3">
    <source>
        <dbReference type="Proteomes" id="UP000035645"/>
    </source>
</evidence>
<evidence type="ECO:0000259" key="1">
    <source>
        <dbReference type="Pfam" id="PF12728"/>
    </source>
</evidence>
<organism evidence="2 3">
    <name type="scientific">Bifidobacterium animalis subsp. animalis IM386</name>
    <dbReference type="NCBI Taxonomy" id="1402194"/>
    <lineage>
        <taxon>Bacteria</taxon>
        <taxon>Bacillati</taxon>
        <taxon>Actinomycetota</taxon>
        <taxon>Actinomycetes</taxon>
        <taxon>Bifidobacteriales</taxon>
        <taxon>Bifidobacteriaceae</taxon>
        <taxon>Bifidobacterium</taxon>
    </lineage>
</organism>
<dbReference type="NCBIfam" id="TIGR01764">
    <property type="entry name" value="excise"/>
    <property type="match status" value="1"/>
</dbReference>
<dbReference type="SUPFAM" id="SSF46955">
    <property type="entry name" value="Putative DNA-binding domain"/>
    <property type="match status" value="1"/>
</dbReference>
<proteinExistence type="predicted"/>
<dbReference type="InterPro" id="IPR010093">
    <property type="entry name" value="SinI_DNA-bd"/>
</dbReference>
<dbReference type="GO" id="GO:0003677">
    <property type="term" value="F:DNA binding"/>
    <property type="evidence" value="ECO:0007669"/>
    <property type="project" value="InterPro"/>
</dbReference>
<reference evidence="2 3" key="2">
    <citation type="submission" date="2015-01" db="EMBL/GenBank/DDBJ databases">
        <title>Genome sequence of a Bifidobacterium animalis strain.</title>
        <authorList>
            <person name="Bogovic-Matijasic B."/>
            <person name="Hacin B."/>
            <person name="Citar M."/>
            <person name="Svigelj K."/>
            <person name="Stempelj M."/>
            <person name="Rogelj I."/>
        </authorList>
    </citation>
    <scope>NUCLEOTIDE SEQUENCE [LARGE SCALE GENOMIC DNA]</scope>
    <source>
        <strain evidence="2 3">IM386</strain>
    </source>
</reference>
<dbReference type="AlphaFoldDB" id="A0AAV2W2H8"/>
<dbReference type="Gene3D" id="1.10.1660.10">
    <property type="match status" value="1"/>
</dbReference>
<sequence>MTIEAIPISHVQSGTAYLTVGDGKAYVLDESTLELVMQALTENTPETAIPHDDSTEADDLLTTGEAAHILGVSSKTVGRILDAGEIPYVRYTERGNRWVSRANVLAYRENAHKRHRDHLRNMQEIASEGNLDAVDYATYLTQFE</sequence>
<name>A0AAV2W2H8_9BIFI</name>